<keyword evidence="7" id="KW-1015">Disulfide bond</keyword>
<evidence type="ECO:0000256" key="7">
    <source>
        <dbReference type="ARBA" id="ARBA00023157"/>
    </source>
</evidence>
<name>A0ABD1JZ66_9TELE</name>
<dbReference type="GO" id="GO:0005125">
    <property type="term" value="F:cytokine activity"/>
    <property type="evidence" value="ECO:0007669"/>
    <property type="project" value="UniProtKB-KW"/>
</dbReference>
<evidence type="ECO:0000259" key="10">
    <source>
        <dbReference type="SMART" id="SM00199"/>
    </source>
</evidence>
<evidence type="ECO:0000256" key="9">
    <source>
        <dbReference type="SAM" id="SignalP"/>
    </source>
</evidence>
<evidence type="ECO:0000256" key="2">
    <source>
        <dbReference type="ARBA" id="ARBA00010665"/>
    </source>
</evidence>
<evidence type="ECO:0000256" key="5">
    <source>
        <dbReference type="ARBA" id="ARBA00022525"/>
    </source>
</evidence>
<dbReference type="InterPro" id="IPR001089">
    <property type="entry name" value="Chemokine_CXC"/>
</dbReference>
<dbReference type="InterPro" id="IPR033899">
    <property type="entry name" value="CXC_Chemokine_domain"/>
</dbReference>
<dbReference type="PANTHER" id="PTHR12015">
    <property type="entry name" value="SMALL INDUCIBLE CYTOKINE A"/>
    <property type="match status" value="1"/>
</dbReference>
<dbReference type="PANTHER" id="PTHR12015:SF191">
    <property type="entry name" value="C-X-C MOTIF CHEMOKINE 11"/>
    <property type="match status" value="1"/>
</dbReference>
<organism evidence="11 12">
    <name type="scientific">Coilia grayii</name>
    <name type="common">Gray's grenadier anchovy</name>
    <dbReference type="NCBI Taxonomy" id="363190"/>
    <lineage>
        <taxon>Eukaryota</taxon>
        <taxon>Metazoa</taxon>
        <taxon>Chordata</taxon>
        <taxon>Craniata</taxon>
        <taxon>Vertebrata</taxon>
        <taxon>Euteleostomi</taxon>
        <taxon>Actinopterygii</taxon>
        <taxon>Neopterygii</taxon>
        <taxon>Teleostei</taxon>
        <taxon>Clupei</taxon>
        <taxon>Clupeiformes</taxon>
        <taxon>Clupeoidei</taxon>
        <taxon>Engraulidae</taxon>
        <taxon>Coilinae</taxon>
        <taxon>Coilia</taxon>
    </lineage>
</organism>
<keyword evidence="5" id="KW-0964">Secreted</keyword>
<dbReference type="InterPro" id="IPR036048">
    <property type="entry name" value="Interleukin_8-like_sf"/>
</dbReference>
<dbReference type="Gene3D" id="2.40.50.40">
    <property type="match status" value="1"/>
</dbReference>
<dbReference type="Pfam" id="PF00048">
    <property type="entry name" value="IL8"/>
    <property type="match status" value="1"/>
</dbReference>
<dbReference type="PRINTS" id="PR00436">
    <property type="entry name" value="INTERLEUKIN8"/>
</dbReference>
<evidence type="ECO:0000256" key="6">
    <source>
        <dbReference type="ARBA" id="ARBA00022729"/>
    </source>
</evidence>
<dbReference type="Proteomes" id="UP001591681">
    <property type="component" value="Unassembled WGS sequence"/>
</dbReference>
<sequence length="124" mass="13222">MKSAALFALLAVLLFADVRGQRDAPGRCKCRDGGINAVRPNRVQKLEVIPASPSCHNIEIIVTLEDGAKRCLNPQSNFAKTYIERVIKSTAKAKVTTEMDSPSAATTSPVSVPTTAVKKAATQV</sequence>
<dbReference type="EMBL" id="JBHFQA010000010">
    <property type="protein sequence ID" value="KAL2091983.1"/>
    <property type="molecule type" value="Genomic_DNA"/>
</dbReference>
<feature type="signal peptide" evidence="9">
    <location>
        <begin position="1"/>
        <end position="20"/>
    </location>
</feature>
<accession>A0ABD1JZ66</accession>
<evidence type="ECO:0000313" key="12">
    <source>
        <dbReference type="Proteomes" id="UP001591681"/>
    </source>
</evidence>
<gene>
    <name evidence="11" type="ORF">ACEWY4_011781</name>
</gene>
<comment type="caution">
    <text evidence="11">The sequence shown here is derived from an EMBL/GenBank/DDBJ whole genome shotgun (WGS) entry which is preliminary data.</text>
</comment>
<dbReference type="FunFam" id="2.40.50.40:FF:000004">
    <property type="entry name" value="C-X-C motif chemokine"/>
    <property type="match status" value="1"/>
</dbReference>
<dbReference type="GO" id="GO:0005615">
    <property type="term" value="C:extracellular space"/>
    <property type="evidence" value="ECO:0007669"/>
    <property type="project" value="UniProtKB-KW"/>
</dbReference>
<dbReference type="CDD" id="cd00273">
    <property type="entry name" value="Chemokine_CXC"/>
    <property type="match status" value="1"/>
</dbReference>
<feature type="domain" description="Chemokine interleukin-8-like" evidence="10">
    <location>
        <begin position="25"/>
        <end position="86"/>
    </location>
</feature>
<evidence type="ECO:0000313" key="11">
    <source>
        <dbReference type="EMBL" id="KAL2091983.1"/>
    </source>
</evidence>
<dbReference type="InterPro" id="IPR039809">
    <property type="entry name" value="Chemokine_b/g/d"/>
</dbReference>
<keyword evidence="3" id="KW-0145">Chemotaxis</keyword>
<comment type="similarity">
    <text evidence="2">Belongs to the intercrine alpha (chemokine CxC) family.</text>
</comment>
<dbReference type="InterPro" id="IPR001811">
    <property type="entry name" value="Chemokine_IL8-like_dom"/>
</dbReference>
<dbReference type="PRINTS" id="PR00437">
    <property type="entry name" value="SMALLCYTKCXC"/>
</dbReference>
<keyword evidence="4" id="KW-0202">Cytokine</keyword>
<protein>
    <recommendedName>
        <fullName evidence="10">Chemokine interleukin-8-like domain-containing protein</fullName>
    </recommendedName>
</protein>
<evidence type="ECO:0000256" key="1">
    <source>
        <dbReference type="ARBA" id="ARBA00004613"/>
    </source>
</evidence>
<evidence type="ECO:0000256" key="4">
    <source>
        <dbReference type="ARBA" id="ARBA00022514"/>
    </source>
</evidence>
<proteinExistence type="inferred from homology"/>
<keyword evidence="6 9" id="KW-0732">Signal</keyword>
<dbReference type="SMART" id="SM00199">
    <property type="entry name" value="SCY"/>
    <property type="match status" value="1"/>
</dbReference>
<dbReference type="AlphaFoldDB" id="A0ABD1JZ66"/>
<evidence type="ECO:0000256" key="8">
    <source>
        <dbReference type="ARBA" id="ARBA00054901"/>
    </source>
</evidence>
<comment type="subcellular location">
    <subcellularLocation>
        <location evidence="1">Secreted</location>
    </subcellularLocation>
</comment>
<reference evidence="11 12" key="1">
    <citation type="submission" date="2024-09" db="EMBL/GenBank/DDBJ databases">
        <title>A chromosome-level genome assembly of Gray's grenadier anchovy, Coilia grayii.</title>
        <authorList>
            <person name="Fu Z."/>
        </authorList>
    </citation>
    <scope>NUCLEOTIDE SEQUENCE [LARGE SCALE GENOMIC DNA]</scope>
    <source>
        <strain evidence="11">G4</strain>
        <tissue evidence="11">Muscle</tissue>
    </source>
</reference>
<dbReference type="GO" id="GO:0042056">
    <property type="term" value="F:chemoattractant activity"/>
    <property type="evidence" value="ECO:0007669"/>
    <property type="project" value="UniProtKB-ARBA"/>
</dbReference>
<evidence type="ECO:0000256" key="3">
    <source>
        <dbReference type="ARBA" id="ARBA00022500"/>
    </source>
</evidence>
<dbReference type="SUPFAM" id="SSF54117">
    <property type="entry name" value="Interleukin 8-like chemokines"/>
    <property type="match status" value="1"/>
</dbReference>
<comment type="function">
    <text evidence="8">Ligand for cxcr3.2. Chemotactic for macrophages.</text>
</comment>
<feature type="chain" id="PRO_5044896990" description="Chemokine interleukin-8-like domain-containing protein" evidence="9">
    <location>
        <begin position="21"/>
        <end position="124"/>
    </location>
</feature>
<keyword evidence="12" id="KW-1185">Reference proteome</keyword>